<feature type="compositionally biased region" description="Low complexity" evidence="1">
    <location>
        <begin position="202"/>
        <end position="213"/>
    </location>
</feature>
<accession>A0AAV4IWS3</accession>
<evidence type="ECO:0000313" key="2">
    <source>
        <dbReference type="EMBL" id="GFS14580.1"/>
    </source>
</evidence>
<dbReference type="EMBL" id="BMAT01013527">
    <property type="protein sequence ID" value="GFS14580.1"/>
    <property type="molecule type" value="Genomic_DNA"/>
</dbReference>
<dbReference type="Proteomes" id="UP000762676">
    <property type="component" value="Unassembled WGS sequence"/>
</dbReference>
<feature type="compositionally biased region" description="Gly residues" evidence="1">
    <location>
        <begin position="285"/>
        <end position="298"/>
    </location>
</feature>
<feature type="region of interest" description="Disordered" evidence="1">
    <location>
        <begin position="271"/>
        <end position="298"/>
    </location>
</feature>
<organism evidence="2 3">
    <name type="scientific">Elysia marginata</name>
    <dbReference type="NCBI Taxonomy" id="1093978"/>
    <lineage>
        <taxon>Eukaryota</taxon>
        <taxon>Metazoa</taxon>
        <taxon>Spiralia</taxon>
        <taxon>Lophotrochozoa</taxon>
        <taxon>Mollusca</taxon>
        <taxon>Gastropoda</taxon>
        <taxon>Heterobranchia</taxon>
        <taxon>Euthyneura</taxon>
        <taxon>Panpulmonata</taxon>
        <taxon>Sacoglossa</taxon>
        <taxon>Placobranchoidea</taxon>
        <taxon>Plakobranchidae</taxon>
        <taxon>Elysia</taxon>
    </lineage>
</organism>
<feature type="region of interest" description="Disordered" evidence="1">
    <location>
        <begin position="1"/>
        <end position="36"/>
    </location>
</feature>
<evidence type="ECO:0000256" key="1">
    <source>
        <dbReference type="SAM" id="MobiDB-lite"/>
    </source>
</evidence>
<sequence length="765" mass="80263">MFSSLTVPGSGQSAAPPAMKSGASGTSGVMSTSSMDKGGLDEFDFPVLSPLGSLENLYESILPKQGEGEGGATGDGSAPFHFYDPPTNKAIKKPLCPNIPADGYLEPVPPLTVNPATGGLGAAEAMLVLPSTASTSALSASSSSITTTATSSSSTTNLSSTASSSSSVVTKSPLKSSSSKKLPSPSPAQKSGNVRPRPAMTSDGGSSGPSSGSEPCTSAENSGENSLPFASSSGGKVGGGGAPNLGVNFVEPEMTEQRRALLAAQPIYEEIPNSGLDDEDEMLGSRGGGGVGGGGGGRVDAKRAAGSGFTAGGMPASMSMTKAQAAHAWLQQPHVMTGPTPPTHPPPQQPSSSRRPTRRIDPAGGAGGSDQYVSMNRPNAQVSLSEDQLRDVFTKLTNTTFHALQDVYAQCERLLSQDRLDIPAGPASQLKWQDFDIYGQPLHASGRCVVYNAKIKASGSPCQVMILHSRPATEMCPTSHPSLLRPTAVFADTIPFSFLTPDFIKTSQLLQNSVYDSSQARCFVAVGAFDIVENLPDHLCKLRETLGQDPAAYLNVLLLAALQLLSAMSHCLDQGFSVTEMDYEDVFLLTRANLRGKVVAFLPHQRSLGEVPQGEAMCNFLDRLCQDGWWADDEEDDLVEEPQDGALVEEPGRVVSRIRALLEPRRVECLGHVRTAVEFLLWGPAPSDLSITSRPGSVGGGASMAGREQELYVWLEKERAGAVGRLARSEAGLGSGLTLDQFYTLKFLLKSSAACLAESVRRLAR</sequence>
<feature type="region of interest" description="Disordered" evidence="1">
    <location>
        <begin position="334"/>
        <end position="374"/>
    </location>
</feature>
<name>A0AAV4IWS3_9GAST</name>
<reference evidence="2 3" key="1">
    <citation type="journal article" date="2021" name="Elife">
        <title>Chloroplast acquisition without the gene transfer in kleptoplastic sea slugs, Plakobranchus ocellatus.</title>
        <authorList>
            <person name="Maeda T."/>
            <person name="Takahashi S."/>
            <person name="Yoshida T."/>
            <person name="Shimamura S."/>
            <person name="Takaki Y."/>
            <person name="Nagai Y."/>
            <person name="Toyoda A."/>
            <person name="Suzuki Y."/>
            <person name="Arimoto A."/>
            <person name="Ishii H."/>
            <person name="Satoh N."/>
            <person name="Nishiyama T."/>
            <person name="Hasebe M."/>
            <person name="Maruyama T."/>
            <person name="Minagawa J."/>
            <person name="Obokata J."/>
            <person name="Shigenobu S."/>
        </authorList>
    </citation>
    <scope>NUCLEOTIDE SEQUENCE [LARGE SCALE GENOMIC DNA]</scope>
</reference>
<evidence type="ECO:0000313" key="3">
    <source>
        <dbReference type="Proteomes" id="UP000762676"/>
    </source>
</evidence>
<feature type="region of interest" description="Disordered" evidence="1">
    <location>
        <begin position="140"/>
        <end position="251"/>
    </location>
</feature>
<gene>
    <name evidence="2" type="ORF">ElyMa_006749700</name>
</gene>
<feature type="compositionally biased region" description="Low complexity" evidence="1">
    <location>
        <begin position="140"/>
        <end position="191"/>
    </location>
</feature>
<dbReference type="AlphaFoldDB" id="A0AAV4IWS3"/>
<protein>
    <submittedName>
        <fullName evidence="2">Uncharacterized protein</fullName>
    </submittedName>
</protein>
<feature type="compositionally biased region" description="Polar residues" evidence="1">
    <location>
        <begin position="214"/>
        <end position="230"/>
    </location>
</feature>
<keyword evidence="3" id="KW-1185">Reference proteome</keyword>
<feature type="compositionally biased region" description="Polar residues" evidence="1">
    <location>
        <begin position="1"/>
        <end position="13"/>
    </location>
</feature>
<feature type="compositionally biased region" description="Pro residues" evidence="1">
    <location>
        <begin position="339"/>
        <end position="349"/>
    </location>
</feature>
<comment type="caution">
    <text evidence="2">The sequence shown here is derived from an EMBL/GenBank/DDBJ whole genome shotgun (WGS) entry which is preliminary data.</text>
</comment>
<proteinExistence type="predicted"/>
<feature type="compositionally biased region" description="Low complexity" evidence="1">
    <location>
        <begin position="21"/>
        <end position="35"/>
    </location>
</feature>